<comment type="caution">
    <text evidence="2">The sequence shown here is derived from an EMBL/GenBank/DDBJ whole genome shotgun (WGS) entry which is preliminary data.</text>
</comment>
<keyword evidence="1" id="KW-1133">Transmembrane helix</keyword>
<protein>
    <submittedName>
        <fullName evidence="2">Uncharacterized protein</fullName>
    </submittedName>
</protein>
<feature type="transmembrane region" description="Helical" evidence="1">
    <location>
        <begin position="56"/>
        <end position="75"/>
    </location>
</feature>
<reference evidence="2 3" key="1">
    <citation type="submission" date="2020-03" db="EMBL/GenBank/DDBJ databases">
        <title>Soil Listeria distribution.</title>
        <authorList>
            <person name="Liao J."/>
            <person name="Wiedmann M."/>
        </authorList>
    </citation>
    <scope>NUCLEOTIDE SEQUENCE [LARGE SCALE GENOMIC DNA]</scope>
    <source>
        <strain evidence="2 3">FSL L7-0149</strain>
    </source>
</reference>
<dbReference type="AlphaFoldDB" id="A0A842ET06"/>
<proteinExistence type="predicted"/>
<gene>
    <name evidence="2" type="ORF">HCB35_17285</name>
</gene>
<keyword evidence="1" id="KW-0472">Membrane</keyword>
<keyword evidence="1" id="KW-0812">Transmembrane</keyword>
<accession>A0A842ET06</accession>
<name>A0A842ET06_9LIST</name>
<evidence type="ECO:0000256" key="1">
    <source>
        <dbReference type="SAM" id="Phobius"/>
    </source>
</evidence>
<organism evidence="2 3">
    <name type="scientific">Listeria booriae</name>
    <dbReference type="NCBI Taxonomy" id="1552123"/>
    <lineage>
        <taxon>Bacteria</taxon>
        <taxon>Bacillati</taxon>
        <taxon>Bacillota</taxon>
        <taxon>Bacilli</taxon>
        <taxon>Bacillales</taxon>
        <taxon>Listeriaceae</taxon>
        <taxon>Listeria</taxon>
    </lineage>
</organism>
<sequence>MIRRVDFISNSLGALGDLLVTTMLGFILAMLTILAGLGCIIYAIMGNDFQTAVPNILPIFLIAIGAVLVSLNVLLTNPSRGLQFAVSMRFVRKKIRSQTPSGTTIEYDPFRFVQGIDSKSVLEMNVDGKIRYIAAYRVRGAISPVCFDADLNDLAGLNSRLLFSMERDTVLTTINSVNTSTVEKRELPPNATDAMKRKRDINYRVTANLKYNQQLNTLVVLSTNTLDVMRSRMESLEIIFRQGLVVGHVRLQDEELKKAMRDIYA</sequence>
<evidence type="ECO:0000313" key="3">
    <source>
        <dbReference type="Proteomes" id="UP000553016"/>
    </source>
</evidence>
<evidence type="ECO:0000313" key="2">
    <source>
        <dbReference type="EMBL" id="MBC2242230.1"/>
    </source>
</evidence>
<dbReference type="Proteomes" id="UP000553016">
    <property type="component" value="Unassembled WGS sequence"/>
</dbReference>
<dbReference type="EMBL" id="JAARZA010000011">
    <property type="protein sequence ID" value="MBC2242230.1"/>
    <property type="molecule type" value="Genomic_DNA"/>
</dbReference>
<feature type="transmembrane region" description="Helical" evidence="1">
    <location>
        <begin position="12"/>
        <end position="44"/>
    </location>
</feature>